<evidence type="ECO:0000259" key="7">
    <source>
        <dbReference type="PROSITE" id="PS50112"/>
    </source>
</evidence>
<dbReference type="InterPro" id="IPR036890">
    <property type="entry name" value="HATPase_C_sf"/>
</dbReference>
<evidence type="ECO:0000256" key="2">
    <source>
        <dbReference type="ARBA" id="ARBA00012438"/>
    </source>
</evidence>
<dbReference type="InterPro" id="IPR003594">
    <property type="entry name" value="HATPase_dom"/>
</dbReference>
<dbReference type="Proteomes" id="UP000576082">
    <property type="component" value="Unassembled WGS sequence"/>
</dbReference>
<comment type="caution">
    <text evidence="9">The sequence shown here is derived from an EMBL/GenBank/DDBJ whole genome shotgun (WGS) entry which is preliminary data.</text>
</comment>
<dbReference type="PROSITE" id="PS50113">
    <property type="entry name" value="PAC"/>
    <property type="match status" value="1"/>
</dbReference>
<dbReference type="EC" id="2.7.13.3" evidence="2"/>
<dbReference type="NCBIfam" id="TIGR00229">
    <property type="entry name" value="sensory_box"/>
    <property type="match status" value="1"/>
</dbReference>
<dbReference type="AlphaFoldDB" id="A0A7X9RTN4"/>
<dbReference type="SMART" id="SM00388">
    <property type="entry name" value="HisKA"/>
    <property type="match status" value="1"/>
</dbReference>
<evidence type="ECO:0000256" key="5">
    <source>
        <dbReference type="ARBA" id="ARBA00022777"/>
    </source>
</evidence>
<feature type="domain" description="PAC" evidence="8">
    <location>
        <begin position="101"/>
        <end position="154"/>
    </location>
</feature>
<dbReference type="SUPFAM" id="SSF55874">
    <property type="entry name" value="ATPase domain of HSP90 chaperone/DNA topoisomerase II/histidine kinase"/>
    <property type="match status" value="1"/>
</dbReference>
<dbReference type="RefSeq" id="WP_169655886.1">
    <property type="nucleotide sequence ID" value="NZ_JABANE010000012.1"/>
</dbReference>
<dbReference type="InterPro" id="IPR001610">
    <property type="entry name" value="PAC"/>
</dbReference>
<dbReference type="SMART" id="SM00387">
    <property type="entry name" value="HATPase_c"/>
    <property type="match status" value="1"/>
</dbReference>
<gene>
    <name evidence="9" type="ORF">HHU12_06195</name>
</gene>
<dbReference type="SMART" id="SM00091">
    <property type="entry name" value="PAS"/>
    <property type="match status" value="1"/>
</dbReference>
<dbReference type="PANTHER" id="PTHR43304">
    <property type="entry name" value="PHYTOCHROME-LIKE PROTEIN CPH1"/>
    <property type="match status" value="1"/>
</dbReference>
<dbReference type="GO" id="GO:0000155">
    <property type="term" value="F:phosphorelay sensor kinase activity"/>
    <property type="evidence" value="ECO:0007669"/>
    <property type="project" value="InterPro"/>
</dbReference>
<sequence length="383" mass="44444">MHDIDQITNLKSELTHVQNLLKQKEIIFDSILEGTMAGFWDWYIQDNYEYLSPTFKKMFGYEDHEMDNSPESWMKIIHPEDLEMVKVNFNNYIKTRGKDPYVSEVRYFHKDGSLIWVHCEGKVIEWDEDWNPIRMVGYHIDITKRKKMQEAETYTHQLEKKNQELEKFAYVASHDLQEPINSIKSFADLLSADKANELSESSKEMLGFISKSADRMGKLILGLLEHSNIGLDRKIEIVDCNSLVQDALKDLDKIIHDTGTTFTIDALPKRLNGNATELRLLFQNLISNGIKFQTKGHAPHITISCNSLPEHFLFEFVDNGIGIEKRNFEKIFDIFTKLNIYRKYEGTGIGLAHCKKIVDLHQGKIWLDSTQGEGTTFYIKLPK</sequence>
<feature type="domain" description="Histidine kinase" evidence="6">
    <location>
        <begin position="171"/>
        <end position="383"/>
    </location>
</feature>
<dbReference type="CDD" id="cd00130">
    <property type="entry name" value="PAS"/>
    <property type="match status" value="1"/>
</dbReference>
<name>A0A7X9RTN4_9BACT</name>
<dbReference type="CDD" id="cd00082">
    <property type="entry name" value="HisKA"/>
    <property type="match status" value="1"/>
</dbReference>
<protein>
    <recommendedName>
        <fullName evidence="2">histidine kinase</fullName>
        <ecNumber evidence="2">2.7.13.3</ecNumber>
    </recommendedName>
</protein>
<organism evidence="9 10">
    <name type="scientific">Flammeovirga aprica JL-4</name>
    <dbReference type="NCBI Taxonomy" id="694437"/>
    <lineage>
        <taxon>Bacteria</taxon>
        <taxon>Pseudomonadati</taxon>
        <taxon>Bacteroidota</taxon>
        <taxon>Cytophagia</taxon>
        <taxon>Cytophagales</taxon>
        <taxon>Flammeovirgaceae</taxon>
        <taxon>Flammeovirga</taxon>
    </lineage>
</organism>
<dbReference type="PROSITE" id="PS50112">
    <property type="entry name" value="PAS"/>
    <property type="match status" value="1"/>
</dbReference>
<evidence type="ECO:0000256" key="4">
    <source>
        <dbReference type="ARBA" id="ARBA00022679"/>
    </source>
</evidence>
<evidence type="ECO:0000313" key="10">
    <source>
        <dbReference type="Proteomes" id="UP000576082"/>
    </source>
</evidence>
<dbReference type="InterPro" id="IPR000700">
    <property type="entry name" value="PAS-assoc_C"/>
</dbReference>
<dbReference type="InterPro" id="IPR004358">
    <property type="entry name" value="Sig_transdc_His_kin-like_C"/>
</dbReference>
<feature type="domain" description="PAS" evidence="7">
    <location>
        <begin position="24"/>
        <end position="96"/>
    </location>
</feature>
<keyword evidence="5" id="KW-0418">Kinase</keyword>
<evidence type="ECO:0000313" key="9">
    <source>
        <dbReference type="EMBL" id="NME67549.1"/>
    </source>
</evidence>
<dbReference type="Gene3D" id="3.30.450.20">
    <property type="entry name" value="PAS domain"/>
    <property type="match status" value="1"/>
</dbReference>
<dbReference type="FunFam" id="3.30.565.10:FF:000006">
    <property type="entry name" value="Sensor histidine kinase WalK"/>
    <property type="match status" value="1"/>
</dbReference>
<dbReference type="InterPro" id="IPR003661">
    <property type="entry name" value="HisK_dim/P_dom"/>
</dbReference>
<dbReference type="InterPro" id="IPR013655">
    <property type="entry name" value="PAS_fold_3"/>
</dbReference>
<evidence type="ECO:0000259" key="8">
    <source>
        <dbReference type="PROSITE" id="PS50113"/>
    </source>
</evidence>
<evidence type="ECO:0000259" key="6">
    <source>
        <dbReference type="PROSITE" id="PS50109"/>
    </source>
</evidence>
<dbReference type="InterPro" id="IPR036097">
    <property type="entry name" value="HisK_dim/P_sf"/>
</dbReference>
<dbReference type="Pfam" id="PF02518">
    <property type="entry name" value="HATPase_c"/>
    <property type="match status" value="1"/>
</dbReference>
<dbReference type="Pfam" id="PF08447">
    <property type="entry name" value="PAS_3"/>
    <property type="match status" value="1"/>
</dbReference>
<keyword evidence="4" id="KW-0808">Transferase</keyword>
<dbReference type="SUPFAM" id="SSF47384">
    <property type="entry name" value="Homodimeric domain of signal transducing histidine kinase"/>
    <property type="match status" value="1"/>
</dbReference>
<comment type="catalytic activity">
    <reaction evidence="1">
        <text>ATP + protein L-histidine = ADP + protein N-phospho-L-histidine.</text>
        <dbReference type="EC" id="2.7.13.3"/>
    </reaction>
</comment>
<dbReference type="InterPro" id="IPR052162">
    <property type="entry name" value="Sensor_kinase/Photoreceptor"/>
</dbReference>
<dbReference type="EMBL" id="JABANE010000012">
    <property type="protein sequence ID" value="NME67549.1"/>
    <property type="molecule type" value="Genomic_DNA"/>
</dbReference>
<dbReference type="SUPFAM" id="SSF55785">
    <property type="entry name" value="PYP-like sensor domain (PAS domain)"/>
    <property type="match status" value="1"/>
</dbReference>
<accession>A0A7X9RTN4</accession>
<dbReference type="SMART" id="SM00086">
    <property type="entry name" value="PAC"/>
    <property type="match status" value="1"/>
</dbReference>
<reference evidence="9 10" key="1">
    <citation type="submission" date="2020-04" db="EMBL/GenBank/DDBJ databases">
        <title>Flammeovirga sp. SR4, a novel species isolated from seawater.</title>
        <authorList>
            <person name="Wang X."/>
        </authorList>
    </citation>
    <scope>NUCLEOTIDE SEQUENCE [LARGE SCALE GENOMIC DNA]</scope>
    <source>
        <strain evidence="9 10">ATCC 23126</strain>
    </source>
</reference>
<dbReference type="PANTHER" id="PTHR43304:SF1">
    <property type="entry name" value="PAC DOMAIN-CONTAINING PROTEIN"/>
    <property type="match status" value="1"/>
</dbReference>
<dbReference type="PROSITE" id="PS50109">
    <property type="entry name" value="HIS_KIN"/>
    <property type="match status" value="1"/>
</dbReference>
<keyword evidence="3" id="KW-0597">Phosphoprotein</keyword>
<keyword evidence="10" id="KW-1185">Reference proteome</keyword>
<dbReference type="Pfam" id="PF00512">
    <property type="entry name" value="HisKA"/>
    <property type="match status" value="1"/>
</dbReference>
<evidence type="ECO:0000256" key="3">
    <source>
        <dbReference type="ARBA" id="ARBA00022553"/>
    </source>
</evidence>
<proteinExistence type="predicted"/>
<dbReference type="InterPro" id="IPR000014">
    <property type="entry name" value="PAS"/>
</dbReference>
<dbReference type="InterPro" id="IPR035965">
    <property type="entry name" value="PAS-like_dom_sf"/>
</dbReference>
<dbReference type="PRINTS" id="PR00344">
    <property type="entry name" value="BCTRLSENSOR"/>
</dbReference>
<dbReference type="Gene3D" id="3.30.565.10">
    <property type="entry name" value="Histidine kinase-like ATPase, C-terminal domain"/>
    <property type="match status" value="1"/>
</dbReference>
<evidence type="ECO:0000256" key="1">
    <source>
        <dbReference type="ARBA" id="ARBA00000085"/>
    </source>
</evidence>
<dbReference type="InterPro" id="IPR005467">
    <property type="entry name" value="His_kinase_dom"/>
</dbReference>
<dbReference type="Gene3D" id="1.10.287.130">
    <property type="match status" value="1"/>
</dbReference>